<comment type="similarity">
    <text evidence="15">In the N-terminal section; belongs to the pyruvate:ferredoxin/flavodoxin oxidoreductase family.</text>
</comment>
<dbReference type="FunFam" id="3.40.50.920:FF:000007">
    <property type="entry name" value="Pyruvate:ferredoxin (Flavodoxin) oxidoreductase"/>
    <property type="match status" value="1"/>
</dbReference>
<evidence type="ECO:0000256" key="16">
    <source>
        <dbReference type="ARBA" id="ARBA00067011"/>
    </source>
</evidence>
<comment type="cofactor">
    <cofactor evidence="2">
        <name>FAD</name>
        <dbReference type="ChEBI" id="CHEBI:57692"/>
    </cofactor>
</comment>
<evidence type="ECO:0000259" key="21">
    <source>
        <dbReference type="PROSITE" id="PS51384"/>
    </source>
</evidence>
<dbReference type="SUPFAM" id="SSF52922">
    <property type="entry name" value="TK C-terminal domain-like"/>
    <property type="match status" value="1"/>
</dbReference>
<dbReference type="PROSITE" id="PS51379">
    <property type="entry name" value="4FE4S_FER_2"/>
    <property type="match status" value="2"/>
</dbReference>
<dbReference type="NCBIfam" id="TIGR02176">
    <property type="entry name" value="pyruv_ox_red"/>
    <property type="match status" value="1"/>
</dbReference>
<protein>
    <recommendedName>
        <fullName evidence="16">pyruvate dehydrogenase (NADP(+))</fullName>
        <ecNumber evidence="16">1.2.1.51</ecNumber>
    </recommendedName>
    <alternativeName>
        <fullName evidence="17">Pyruvate:NADP(+) oxidoreductase</fullName>
    </alternativeName>
</protein>
<dbReference type="Gene3D" id="3.40.50.360">
    <property type="match status" value="1"/>
</dbReference>
<sequence length="1790" mass="199198">MAQTTSSTKAQAQAKLAEKPKEHPWVLVEGNEAAATMAYAMSEISFIYPISPATSMGDYMDKWMTEGRRNLLDQPVHVNMMQSEGGAAGALHGAAAAGTLSSTFTASQGLLLMIPNMYLLAGELVPTVLHVSARTVSKHALSIFNDHSDVMACRQTGFAMLCSSSVQEIMDFGAVAHISSMKSRLPFMHFFDGYRTSAEVSKIKSIPYEELNKIFPHEMVDKHLRNFALNPNKPMVRGTGQRPDIFFQSTVAANKFYQACPNHVEETFRDIEMLTGRKYNLFDYHGSPDATRVAVLMGSGAKTMEETVDYLNSKGENVGVITPRLFRPWSAEHFLRALPKSVEHVAVLDRTREDGAIGMPLFLDISVTLSDAGLRKNVTGGQYGLASKEFTPEMCKAVFDNLSSDKPKSRYVIGIEDDVTHTSLSYGEKINTVPEGTTQCLFWGLGTDGTVGASKTAIRTIGLNTDLKGQGHFVFDSHKGDGVTVSHVRFGPSDIKSEYEISANADYISCAHASYVNKFDLISPLKEGGIFVLNTPFTTLEEMEKKLPDALKKEIAQKKAQFYNIDATTIALELGLGKRVNMVMQAAFYFLSGVLPVDQAISLLKESIIKQYGKKGPKMVDMNQRAVDATIDNLKKMEYSSSWAQIGDVVPTTHVSRDAPEFIKNIMDPVLALEGDKLPVSAFEPGGYQPTGTTLFEKRGIAPAIPVWIPDNCTQCNYCTIVCPHAVVRPFLLDKSEVKGAPKGYESRKSKGGAEVAGFNYTIQISPFDCTGCEVCVQSCPDDALYMAPFKEVSDQFKPHWDYSIGLPERSDVGDKFTVKGSQFQTPLMEFSGACAGCGETPYVKLITQLFGDRMVIANSSGCSSVWGGTSTTIPFSKNSEGKGPAWGRSLFEDTAEYGFGMVVATKQRRTKLKKEITTLTETEELPDNLKKAFGNWLKNIDNAEPCEKFSSEIEDIIGNMDLDTINPALRRIYEQRDMLRTQSHWIVGGDGWAYDIGYGGLDHVLSKAENVNILVLDTEMYSNTGGQVSKATQLSTVTKFASSGKRQSKKDLGMMAMMYENVYVASVALGANMNQCVQAMKEAESYNGTSLVICYAPCIDWGIEMKYMMDEMKDAVDSGYWSLYRFDPRRAEQGSNPFTLDSRRIKTELQAFLNTENRFQQLVRMNKNQAIDLHAELSNLAKHKHEKFKKMAMDEYEMLDYLKGTLGEEISGDKSLVLYASETGNAEALSNVFAHELKRRGIRASCMAFDDYDFDDLPNQSSVYCVVATCGQGEFPANSKTFWEQMSNKDLAPDTLANTKFAVFGLGDTGYVYYNESAKQFDKRFEELGATRILNIGLGDDKDEEKYETAWNEWCPELWSELGTPAPPQELLPASYSVYIDQAGTIPVAEGPICAPPGTKQCPMPINMLLSPPDYDRDIRHYEFDLKGLNMPYGVGECLGIYPHNDPKQVDQFLQDYGMSPNAVVQLEDTTNRKEPYPSIVSAKQLFTEIIDIFGRPSRRFYEALGILCKDESEKKRIEFLLSKEGKDDFRELVKETTTYADLLKMFPSANVPLEYIIDYIPRIKPRLYSIASSQEMHGDRLHLCIVKEDWTTPSGKYQEGACTRYLQHLSLDGKLDSVAGRINAAGITLPDTQKPPYIMVGLGTGLAPLRAMVEEREMARVRGEECGQMALFFGARYKRTDYTYGDELEEYHSNGKGVLTVLSNAFSRDQAHKIYVQDRIKEHPEVVYDYLVKQKGYFYLCGPAGNVPTAVRKGVCEAFVSQGGMTMEQADKYITDMQIEGRYNIEAW</sequence>
<evidence type="ECO:0000256" key="6">
    <source>
        <dbReference type="ARBA" id="ARBA00022643"/>
    </source>
</evidence>
<feature type="region of interest" description="Disordered" evidence="18">
    <location>
        <begin position="1"/>
        <end position="21"/>
    </location>
</feature>
<dbReference type="GO" id="GO:0022900">
    <property type="term" value="P:electron transport chain"/>
    <property type="evidence" value="ECO:0007669"/>
    <property type="project" value="InterPro"/>
</dbReference>
<evidence type="ECO:0000259" key="19">
    <source>
        <dbReference type="PROSITE" id="PS50902"/>
    </source>
</evidence>
<feature type="domain" description="Flavodoxin-like" evidence="19">
    <location>
        <begin position="1216"/>
        <end position="1360"/>
    </location>
</feature>
<dbReference type="InterPro" id="IPR029039">
    <property type="entry name" value="Flavoprotein-like_sf"/>
</dbReference>
<evidence type="ECO:0000256" key="11">
    <source>
        <dbReference type="ARBA" id="ARBA00023002"/>
    </source>
</evidence>
<dbReference type="Pfam" id="PF13237">
    <property type="entry name" value="Fer4_10"/>
    <property type="match status" value="1"/>
</dbReference>
<evidence type="ECO:0000256" key="4">
    <source>
        <dbReference type="ARBA" id="ARBA00022485"/>
    </source>
</evidence>
<evidence type="ECO:0000256" key="7">
    <source>
        <dbReference type="ARBA" id="ARBA00022723"/>
    </source>
</evidence>
<dbReference type="Gene3D" id="3.40.50.970">
    <property type="match status" value="2"/>
</dbReference>
<dbReference type="FunFam" id="3.40.50.970:FF:000012">
    <property type="entry name" value="Pyruvate:ferredoxin (Flavodoxin) oxidoreductase"/>
    <property type="match status" value="1"/>
</dbReference>
<dbReference type="Pfam" id="PF00258">
    <property type="entry name" value="Flavodoxin_1"/>
    <property type="match status" value="1"/>
</dbReference>
<dbReference type="PANTHER" id="PTHR32154:SF0">
    <property type="entry name" value="PYRUVATE-FLAVODOXIN OXIDOREDUCTASE-RELATED"/>
    <property type="match status" value="1"/>
</dbReference>
<dbReference type="InterPro" id="IPR033412">
    <property type="entry name" value="PFOR_II"/>
</dbReference>
<dbReference type="Gene3D" id="1.20.990.10">
    <property type="entry name" value="NADPH-cytochrome p450 Reductase, Chain A, domain 3"/>
    <property type="match status" value="1"/>
</dbReference>
<dbReference type="CDD" id="cd07034">
    <property type="entry name" value="TPP_PYR_PFOR_IOR-alpha_like"/>
    <property type="match status" value="1"/>
</dbReference>
<organism evidence="22 23">
    <name type="scientific">Owenia fusiformis</name>
    <name type="common">Polychaete worm</name>
    <dbReference type="NCBI Taxonomy" id="6347"/>
    <lineage>
        <taxon>Eukaryota</taxon>
        <taxon>Metazoa</taxon>
        <taxon>Spiralia</taxon>
        <taxon>Lophotrochozoa</taxon>
        <taxon>Annelida</taxon>
        <taxon>Polychaeta</taxon>
        <taxon>Sedentaria</taxon>
        <taxon>Canalipalpata</taxon>
        <taxon>Sabellida</taxon>
        <taxon>Oweniida</taxon>
        <taxon>Oweniidae</taxon>
        <taxon>Owenia</taxon>
    </lineage>
</organism>
<keyword evidence="23" id="KW-1185">Reference proteome</keyword>
<dbReference type="Pfam" id="PF01558">
    <property type="entry name" value="POR"/>
    <property type="match status" value="1"/>
</dbReference>
<keyword evidence="7" id="KW-0479">Metal-binding</keyword>
<dbReference type="InterPro" id="IPR017938">
    <property type="entry name" value="Riboflavin_synthase-like_b-brl"/>
</dbReference>
<feature type="domain" description="FAD-binding FR-type" evidence="21">
    <location>
        <begin position="1398"/>
        <end position="1632"/>
    </location>
</feature>
<keyword evidence="3" id="KW-0813">Transport</keyword>
<dbReference type="InterPro" id="IPR001433">
    <property type="entry name" value="OxRdtase_FAD/NAD-bd"/>
</dbReference>
<dbReference type="SUPFAM" id="SSF52518">
    <property type="entry name" value="Thiamin diphosphate-binding fold (THDP-binding)"/>
    <property type="match status" value="2"/>
</dbReference>
<dbReference type="InterPro" id="IPR019456">
    <property type="entry name" value="Pyrv-flavodox_OxRtase_EKR"/>
</dbReference>
<evidence type="ECO:0000256" key="2">
    <source>
        <dbReference type="ARBA" id="ARBA00001974"/>
    </source>
</evidence>
<dbReference type="GO" id="GO:0051539">
    <property type="term" value="F:4 iron, 4 sulfur cluster binding"/>
    <property type="evidence" value="ECO:0007669"/>
    <property type="project" value="UniProtKB-KW"/>
</dbReference>
<dbReference type="InterPro" id="IPR023173">
    <property type="entry name" value="NADPH_Cyt_P450_Rdtase_alpha"/>
</dbReference>
<dbReference type="Proteomes" id="UP000749559">
    <property type="component" value="Unassembled WGS sequence"/>
</dbReference>
<dbReference type="Gene3D" id="3.40.920.10">
    <property type="entry name" value="Pyruvate-ferredoxin oxidoreductase, PFOR, domain III"/>
    <property type="match status" value="1"/>
</dbReference>
<dbReference type="SUPFAM" id="SSF63380">
    <property type="entry name" value="Riboflavin synthase domain-like"/>
    <property type="match status" value="1"/>
</dbReference>
<accession>A0A8S4N482</accession>
<dbReference type="OrthoDB" id="6260376at2759"/>
<feature type="domain" description="4Fe-4S ferredoxin-type" evidence="20">
    <location>
        <begin position="704"/>
        <end position="733"/>
    </location>
</feature>
<keyword evidence="4" id="KW-0004">4Fe-4S</keyword>
<evidence type="ECO:0000259" key="20">
    <source>
        <dbReference type="PROSITE" id="PS51379"/>
    </source>
</evidence>
<evidence type="ECO:0000256" key="15">
    <source>
        <dbReference type="ARBA" id="ARBA00061065"/>
    </source>
</evidence>
<dbReference type="PROSITE" id="PS00198">
    <property type="entry name" value="4FE4S_FER_1"/>
    <property type="match status" value="1"/>
</dbReference>
<dbReference type="FunFam" id="3.40.920.10:FF:000001">
    <property type="entry name" value="Pyruvate:ferredoxin (Flavodoxin) oxidoreductase"/>
    <property type="match status" value="1"/>
</dbReference>
<evidence type="ECO:0000313" key="23">
    <source>
        <dbReference type="Proteomes" id="UP000749559"/>
    </source>
</evidence>
<evidence type="ECO:0000313" key="22">
    <source>
        <dbReference type="EMBL" id="CAH1775312.1"/>
    </source>
</evidence>
<keyword evidence="8" id="KW-0274">FAD</keyword>
<evidence type="ECO:0000256" key="14">
    <source>
        <dbReference type="ARBA" id="ARBA00053024"/>
    </source>
</evidence>
<evidence type="ECO:0000256" key="13">
    <source>
        <dbReference type="ARBA" id="ARBA00023014"/>
    </source>
</evidence>
<evidence type="ECO:0000256" key="1">
    <source>
        <dbReference type="ARBA" id="ARBA00001917"/>
    </source>
</evidence>
<dbReference type="InterPro" id="IPR002880">
    <property type="entry name" value="Pyrv_Fd/Flavodoxin_OxRdtase_N"/>
</dbReference>
<dbReference type="InterPro" id="IPR017896">
    <property type="entry name" value="4Fe4S_Fe-S-bd"/>
</dbReference>
<dbReference type="InterPro" id="IPR001094">
    <property type="entry name" value="Flavdoxin-like"/>
</dbReference>
<keyword evidence="9" id="KW-0521">NADP</keyword>
<dbReference type="PANTHER" id="PTHR32154">
    <property type="entry name" value="PYRUVATE-FLAVODOXIN OXIDOREDUCTASE-RELATED"/>
    <property type="match status" value="1"/>
</dbReference>
<dbReference type="SUPFAM" id="SSF52218">
    <property type="entry name" value="Flavoproteins"/>
    <property type="match status" value="1"/>
</dbReference>
<evidence type="ECO:0000256" key="9">
    <source>
        <dbReference type="ARBA" id="ARBA00022857"/>
    </source>
</evidence>
<dbReference type="InterPro" id="IPR003097">
    <property type="entry name" value="CysJ-like_FAD-binding"/>
</dbReference>
<comment type="caution">
    <text evidence="22">The sequence shown here is derived from an EMBL/GenBank/DDBJ whole genome shotgun (WGS) entry which is preliminary data.</text>
</comment>
<dbReference type="InterPro" id="IPR009014">
    <property type="entry name" value="Transketo_C/PFOR_II"/>
</dbReference>
<keyword evidence="12" id="KW-0408">Iron</keyword>
<dbReference type="Pfam" id="PF10371">
    <property type="entry name" value="EKR"/>
    <property type="match status" value="1"/>
</dbReference>
<keyword evidence="13" id="KW-0411">Iron-sulfur</keyword>
<dbReference type="GO" id="GO:0005506">
    <property type="term" value="F:iron ion binding"/>
    <property type="evidence" value="ECO:0007669"/>
    <property type="project" value="InterPro"/>
</dbReference>
<dbReference type="GO" id="GO:0010181">
    <property type="term" value="F:FMN binding"/>
    <property type="evidence" value="ECO:0007669"/>
    <property type="project" value="InterPro"/>
</dbReference>
<dbReference type="Gene3D" id="3.40.50.80">
    <property type="entry name" value="Nucleotide-binding domain of ferredoxin-NADP reductase (FNR) module"/>
    <property type="match status" value="1"/>
</dbReference>
<comment type="catalytic activity">
    <reaction evidence="14">
        <text>pyruvate + NADP(+) + CoA = acetyl-CoA + CO2 + NADPH</text>
        <dbReference type="Rhea" id="RHEA:17425"/>
        <dbReference type="ChEBI" id="CHEBI:15361"/>
        <dbReference type="ChEBI" id="CHEBI:16526"/>
        <dbReference type="ChEBI" id="CHEBI:57287"/>
        <dbReference type="ChEBI" id="CHEBI:57288"/>
        <dbReference type="ChEBI" id="CHEBI:57783"/>
        <dbReference type="ChEBI" id="CHEBI:58349"/>
        <dbReference type="EC" id="1.2.1.51"/>
    </reaction>
</comment>
<dbReference type="InterPro" id="IPR037112">
    <property type="entry name" value="Pyrv-flavodox_OxR_EKR_sf"/>
</dbReference>
<dbReference type="InterPro" id="IPR011895">
    <property type="entry name" value="Pyrv_flavodox_OxRed"/>
</dbReference>
<evidence type="ECO:0000256" key="17">
    <source>
        <dbReference type="ARBA" id="ARBA00076877"/>
    </source>
</evidence>
<dbReference type="Gene3D" id="4.10.780.10">
    <property type="entry name" value="Pyruvate-flavodoxin oxidoreductase, EKR domain"/>
    <property type="match status" value="1"/>
</dbReference>
<proteinExistence type="inferred from homology"/>
<keyword evidence="5" id="KW-0285">Flavoprotein</keyword>
<dbReference type="FunFam" id="3.40.50.970:FF:000041">
    <property type="entry name" value="Pyruvate:ferredoxin (Flavodoxin) oxidoreductase"/>
    <property type="match status" value="1"/>
</dbReference>
<dbReference type="Pfam" id="PF01855">
    <property type="entry name" value="POR_N"/>
    <property type="match status" value="1"/>
</dbReference>
<dbReference type="PROSITE" id="PS50902">
    <property type="entry name" value="FLAVODOXIN_LIKE"/>
    <property type="match status" value="1"/>
</dbReference>
<dbReference type="Gene3D" id="3.40.50.920">
    <property type="match status" value="1"/>
</dbReference>
<evidence type="ECO:0000256" key="18">
    <source>
        <dbReference type="SAM" id="MobiDB-lite"/>
    </source>
</evidence>
<dbReference type="EMBL" id="CAIIXF020000001">
    <property type="protein sequence ID" value="CAH1775312.1"/>
    <property type="molecule type" value="Genomic_DNA"/>
</dbReference>
<dbReference type="SMART" id="SM00890">
    <property type="entry name" value="EKR"/>
    <property type="match status" value="1"/>
</dbReference>
<dbReference type="InterPro" id="IPR017927">
    <property type="entry name" value="FAD-bd_FR_type"/>
</dbReference>
<evidence type="ECO:0000256" key="5">
    <source>
        <dbReference type="ARBA" id="ARBA00022630"/>
    </source>
</evidence>
<dbReference type="Pfam" id="PF00175">
    <property type="entry name" value="NAD_binding_1"/>
    <property type="match status" value="1"/>
</dbReference>
<keyword evidence="6" id="KW-0288">FMN</keyword>
<dbReference type="InterPro" id="IPR039261">
    <property type="entry name" value="FNR_nucleotide-bd"/>
</dbReference>
<feature type="compositionally biased region" description="Polar residues" evidence="18">
    <location>
        <begin position="1"/>
        <end position="11"/>
    </location>
</feature>
<dbReference type="GO" id="GO:0006979">
    <property type="term" value="P:response to oxidative stress"/>
    <property type="evidence" value="ECO:0007669"/>
    <property type="project" value="TreeGrafter"/>
</dbReference>
<reference evidence="22" key="1">
    <citation type="submission" date="2022-03" db="EMBL/GenBank/DDBJ databases">
        <authorList>
            <person name="Martin C."/>
        </authorList>
    </citation>
    <scope>NUCLEOTIDE SEQUENCE</scope>
</reference>
<dbReference type="GO" id="GO:0050243">
    <property type="term" value="F:pyruvate dehydrogenase (NADP+) activity"/>
    <property type="evidence" value="ECO:0007669"/>
    <property type="project" value="UniProtKB-EC"/>
</dbReference>
<comment type="cofactor">
    <cofactor evidence="1">
        <name>FMN</name>
        <dbReference type="ChEBI" id="CHEBI:58210"/>
    </cofactor>
</comment>
<dbReference type="InterPro" id="IPR017900">
    <property type="entry name" value="4Fe4S_Fe_S_CS"/>
</dbReference>
<evidence type="ECO:0000256" key="3">
    <source>
        <dbReference type="ARBA" id="ARBA00022448"/>
    </source>
</evidence>
<name>A0A8S4N482_OWEFU</name>
<dbReference type="EC" id="1.2.1.51" evidence="16"/>
<dbReference type="InterPro" id="IPR050722">
    <property type="entry name" value="Pyruvate:ferred/Flavod_OxRd"/>
</dbReference>
<dbReference type="PROSITE" id="PS51384">
    <property type="entry name" value="FAD_FR"/>
    <property type="match status" value="1"/>
</dbReference>
<dbReference type="Gene3D" id="2.40.30.10">
    <property type="entry name" value="Translation factors"/>
    <property type="match status" value="1"/>
</dbReference>
<dbReference type="InterPro" id="IPR008254">
    <property type="entry name" value="Flavodoxin/NO_synth"/>
</dbReference>
<dbReference type="FunFam" id="1.20.990.10:FF:000010">
    <property type="entry name" value="Sulfite reductase [NADPH] flavoprotein component"/>
    <property type="match status" value="1"/>
</dbReference>
<dbReference type="InterPro" id="IPR029061">
    <property type="entry name" value="THDP-binding"/>
</dbReference>
<dbReference type="Pfam" id="PF00667">
    <property type="entry name" value="FAD_binding_1"/>
    <property type="match status" value="1"/>
</dbReference>
<dbReference type="FunFam" id="3.30.70.20:FF:000022">
    <property type="entry name" value="Pyruvate:ferredoxin (Flavodoxin) oxidoreductase"/>
    <property type="match status" value="1"/>
</dbReference>
<keyword evidence="11" id="KW-0560">Oxidoreductase</keyword>
<dbReference type="InterPro" id="IPR019752">
    <property type="entry name" value="Pyrv/ketoisovalerate_OxRed_cat"/>
</dbReference>
<dbReference type="SUPFAM" id="SSF54862">
    <property type="entry name" value="4Fe-4S ferredoxins"/>
    <property type="match status" value="1"/>
</dbReference>
<evidence type="ECO:0000256" key="8">
    <source>
        <dbReference type="ARBA" id="ARBA00022827"/>
    </source>
</evidence>
<dbReference type="Pfam" id="PF17147">
    <property type="entry name" value="PFOR_II"/>
    <property type="match status" value="1"/>
</dbReference>
<dbReference type="Gene3D" id="3.30.70.20">
    <property type="match status" value="1"/>
</dbReference>
<keyword evidence="10" id="KW-0249">Electron transport</keyword>
<dbReference type="InterPro" id="IPR002869">
    <property type="entry name" value="Pyrv_flavodox_OxRed_cen"/>
</dbReference>
<dbReference type="SUPFAM" id="SSF53323">
    <property type="entry name" value="Pyruvate-ferredoxin oxidoreductase, PFOR, domain III"/>
    <property type="match status" value="1"/>
</dbReference>
<dbReference type="InterPro" id="IPR001709">
    <property type="entry name" value="Flavoprot_Pyr_Nucl_cyt_Rdtase"/>
</dbReference>
<dbReference type="PRINTS" id="PR00369">
    <property type="entry name" value="FLAVODOXIN"/>
</dbReference>
<dbReference type="SUPFAM" id="SSF52343">
    <property type="entry name" value="Ferredoxin reductase-like, C-terminal NADP-linked domain"/>
    <property type="match status" value="1"/>
</dbReference>
<dbReference type="PRINTS" id="PR00371">
    <property type="entry name" value="FPNCR"/>
</dbReference>
<feature type="domain" description="4Fe-4S ferredoxin-type" evidence="20">
    <location>
        <begin position="761"/>
        <end position="790"/>
    </location>
</feature>
<gene>
    <name evidence="22" type="ORF">OFUS_LOCUS2633</name>
</gene>
<evidence type="ECO:0000256" key="10">
    <source>
        <dbReference type="ARBA" id="ARBA00022982"/>
    </source>
</evidence>
<evidence type="ECO:0000256" key="12">
    <source>
        <dbReference type="ARBA" id="ARBA00023004"/>
    </source>
</evidence>